<keyword evidence="2 3" id="KW-0808">Transferase</keyword>
<keyword evidence="4" id="KW-1185">Reference proteome</keyword>
<dbReference type="AlphaFoldDB" id="A0A517DZF4"/>
<dbReference type="Gene3D" id="3.30.1540.10">
    <property type="entry name" value="formyl-coa transferase, domain 3"/>
    <property type="match status" value="1"/>
</dbReference>
<accession>A0A517DZF4</accession>
<dbReference type="InterPro" id="IPR023606">
    <property type="entry name" value="CoA-Trfase_III_dom_1_sf"/>
</dbReference>
<dbReference type="GO" id="GO:0033881">
    <property type="term" value="F:bile-acid-CoA transferase activity"/>
    <property type="evidence" value="ECO:0007669"/>
    <property type="project" value="UniProtKB-EC"/>
</dbReference>
<proteinExistence type="inferred from homology"/>
<dbReference type="Pfam" id="PF02515">
    <property type="entry name" value="CoA_transf_3"/>
    <property type="match status" value="1"/>
</dbReference>
<reference evidence="3 4" key="1">
    <citation type="submission" date="2019-02" db="EMBL/GenBank/DDBJ databases">
        <title>Closed genome of Sporomusa termitida DSM 4440.</title>
        <authorList>
            <person name="Poehlein A."/>
            <person name="Daniel R."/>
        </authorList>
    </citation>
    <scope>NUCLEOTIDE SEQUENCE [LARGE SCALE GENOMIC DNA]</scope>
    <source>
        <strain evidence="3 4">DSM 4440</strain>
    </source>
</reference>
<dbReference type="KEGG" id="sted:SPTER_41510"/>
<evidence type="ECO:0000313" key="4">
    <source>
        <dbReference type="Proteomes" id="UP000320776"/>
    </source>
</evidence>
<dbReference type="EMBL" id="CP036259">
    <property type="protein sequence ID" value="QDR82721.1"/>
    <property type="molecule type" value="Genomic_DNA"/>
</dbReference>
<dbReference type="PANTHER" id="PTHR48228:SF6">
    <property type="entry name" value="L-CARNITINE COA-TRANSFERASE"/>
    <property type="match status" value="1"/>
</dbReference>
<dbReference type="InterPro" id="IPR050509">
    <property type="entry name" value="CoA-transferase_III"/>
</dbReference>
<dbReference type="SUPFAM" id="SSF89796">
    <property type="entry name" value="CoA-transferase family III (CaiB/BaiF)"/>
    <property type="match status" value="1"/>
</dbReference>
<evidence type="ECO:0000313" key="3">
    <source>
        <dbReference type="EMBL" id="QDR82721.1"/>
    </source>
</evidence>
<protein>
    <submittedName>
        <fullName evidence="3">Bile acid-CoA transferase</fullName>
        <ecNumber evidence="3">2.8.3.25</ecNumber>
    </submittedName>
</protein>
<dbReference type="EC" id="2.8.3.25" evidence="3"/>
<organism evidence="3 4">
    <name type="scientific">Sporomusa termitida</name>
    <dbReference type="NCBI Taxonomy" id="2377"/>
    <lineage>
        <taxon>Bacteria</taxon>
        <taxon>Bacillati</taxon>
        <taxon>Bacillota</taxon>
        <taxon>Negativicutes</taxon>
        <taxon>Selenomonadales</taxon>
        <taxon>Sporomusaceae</taxon>
        <taxon>Sporomusa</taxon>
    </lineage>
</organism>
<comment type="similarity">
    <text evidence="1">Belongs to the CoA-transferase III family.</text>
</comment>
<dbReference type="PANTHER" id="PTHR48228">
    <property type="entry name" value="SUCCINYL-COA--D-CITRAMALATE COA-TRANSFERASE"/>
    <property type="match status" value="1"/>
</dbReference>
<name>A0A517DZF4_9FIRM</name>
<gene>
    <name evidence="3" type="primary">baiF</name>
    <name evidence="3" type="ORF">SPTER_41510</name>
</gene>
<evidence type="ECO:0000256" key="1">
    <source>
        <dbReference type="ARBA" id="ARBA00008383"/>
    </source>
</evidence>
<evidence type="ECO:0000256" key="2">
    <source>
        <dbReference type="ARBA" id="ARBA00022679"/>
    </source>
</evidence>
<sequence length="430" mass="47677">MKMNRWEKLEHKPAPLFAPAFGPLAGIRVLLNGTVVAAPFCATMMSDFGAEVIALERPKVGGDPARHQRPQIAEGNKHIGGGWVQNSRNKLSFALETNLNIPESREIFLSLIKNSDVWIENMVWIDKLGISDEMLMEVNPKLVICHISGYGTSGFGGDQRQINRPGYDPLGQSESGWALLQGYPDREPYYAQQYIGDYLTGLIAVNGILMAYMNAQKTGKGQSIDASLTESWMRLMDDNFVLWTTSQTLKHRQGIMQTAFQPAGVFECGDGGYINLGSYGKTAYNNVLKGFGIDSEKYSYEECSSSPEAVASPLGRELDGIFKKFFKEHTAQEAINICIDNKISAAHIKTAEEVYNEPHWHLRGDWVKYTDQTLNKDVEAFGIIPKLSETPGQVWRGAPALGQDTSRVLTELLGYNENEIEALKGKGVID</sequence>
<dbReference type="InterPro" id="IPR044855">
    <property type="entry name" value="CoA-Trfase_III_dom3_sf"/>
</dbReference>
<dbReference type="InterPro" id="IPR003673">
    <property type="entry name" value="CoA-Trfase_fam_III"/>
</dbReference>
<dbReference type="Proteomes" id="UP000320776">
    <property type="component" value="Chromosome"/>
</dbReference>
<dbReference type="Gene3D" id="3.40.50.10540">
    <property type="entry name" value="Crotonobetainyl-coa:carnitine coa-transferase, domain 1"/>
    <property type="match status" value="1"/>
</dbReference>